<accession>A0AA96RC36</accession>
<dbReference type="EMBL" id="CP130318">
    <property type="protein sequence ID" value="WNQ10105.1"/>
    <property type="molecule type" value="Genomic_DNA"/>
</dbReference>
<dbReference type="KEGG" id="paun:MJA45_21130"/>
<evidence type="ECO:0000313" key="2">
    <source>
        <dbReference type="Proteomes" id="UP001305702"/>
    </source>
</evidence>
<proteinExistence type="predicted"/>
<dbReference type="InterPro" id="IPR019686">
    <property type="entry name" value="DUF2536"/>
</dbReference>
<keyword evidence="2" id="KW-1185">Reference proteome</keyword>
<dbReference type="Pfam" id="PF10750">
    <property type="entry name" value="DUF2536"/>
    <property type="match status" value="1"/>
</dbReference>
<dbReference type="RefSeq" id="WP_315603879.1">
    <property type="nucleotide sequence ID" value="NZ_CP130318.1"/>
</dbReference>
<protein>
    <submittedName>
        <fullName evidence="1">YrzA family protein</fullName>
    </submittedName>
</protein>
<organism evidence="1 2">
    <name type="scientific">Paenibacillus aurantius</name>
    <dbReference type="NCBI Taxonomy" id="2918900"/>
    <lineage>
        <taxon>Bacteria</taxon>
        <taxon>Bacillati</taxon>
        <taxon>Bacillota</taxon>
        <taxon>Bacilli</taxon>
        <taxon>Bacillales</taxon>
        <taxon>Paenibacillaceae</taxon>
        <taxon>Paenibacillus</taxon>
    </lineage>
</organism>
<name>A0AA96RC36_9BACL</name>
<gene>
    <name evidence="1" type="ORF">MJA45_21130</name>
</gene>
<dbReference type="Proteomes" id="UP001305702">
    <property type="component" value="Chromosome"/>
</dbReference>
<sequence>MDFLLDKLESKVEFFEAYDLKSLEKQIEEQIDKNKALLLDVRSVQHQVTFDPNRNRLLYTAVVHFQAKSSL</sequence>
<reference evidence="1 2" key="1">
    <citation type="submission" date="2022-02" db="EMBL/GenBank/DDBJ databases">
        <title>Paenibacillus sp. MBLB1776 Whole Genome Shotgun Sequencing.</title>
        <authorList>
            <person name="Hwang C.Y."/>
            <person name="Cho E.-S."/>
            <person name="Seo M.-J."/>
        </authorList>
    </citation>
    <scope>NUCLEOTIDE SEQUENCE [LARGE SCALE GENOMIC DNA]</scope>
    <source>
        <strain evidence="1 2">MBLB1776</strain>
    </source>
</reference>
<evidence type="ECO:0000313" key="1">
    <source>
        <dbReference type="EMBL" id="WNQ10105.1"/>
    </source>
</evidence>
<dbReference type="AlphaFoldDB" id="A0AA96RC36"/>